<protein>
    <recommendedName>
        <fullName evidence="8">Cell wall anchored protein</fullName>
    </recommendedName>
</protein>
<keyword evidence="1" id="KW-0677">Repeat</keyword>
<feature type="signal peptide" evidence="5">
    <location>
        <begin position="1"/>
        <end position="30"/>
    </location>
</feature>
<evidence type="ECO:0000256" key="5">
    <source>
        <dbReference type="SAM" id="SignalP"/>
    </source>
</evidence>
<dbReference type="SUPFAM" id="SSF50965">
    <property type="entry name" value="Galactose oxidase, central domain"/>
    <property type="match status" value="1"/>
</dbReference>
<keyword evidence="2" id="KW-0408">Iron</keyword>
<gene>
    <name evidence="6" type="ORF">EDB81DRAFT_911552</name>
</gene>
<dbReference type="InterPro" id="IPR011043">
    <property type="entry name" value="Gal_Oxase/kelch_b-propeller"/>
</dbReference>
<dbReference type="Proteomes" id="UP000738349">
    <property type="component" value="Unassembled WGS sequence"/>
</dbReference>
<feature type="transmembrane region" description="Helical" evidence="4">
    <location>
        <begin position="468"/>
        <end position="493"/>
    </location>
</feature>
<feature type="compositionally biased region" description="Polar residues" evidence="3">
    <location>
        <begin position="508"/>
        <end position="524"/>
    </location>
</feature>
<dbReference type="AlphaFoldDB" id="A0A9P9DRN9"/>
<sequence>MWTSLSQTNQHRELRVILVLLACYIGNTVQQRDPISNFCRRWGHQSAVVDNKLYIDGGLVTWTPSSQPPENYTNPYFVYHDLSQNASSGMPPPYANLSKNSSIPNVSGAMLWPDDINKRIYLFGGEFYDEPPWPFALYSYDIINDYWVNHGAPGSPDIGSLSYGAGLSISSRGEGYYYGGWMNNATDASWGGGPGILTSYLLKYDMDSNLWTNTTTLDKVGRAEGVMVYIPAGDGGMIIYFGGIREAGNGTWEGQPMEEIIIYDILSGKPYVQNATGNVPEPRRRFCAGVTWPDDQSSYNIYLYGGAGKAEGNVGFDDIYVLTIPTFTWIRIYPTDSNKMGDFPHHSLSCNVVNKAQMLIHGGFFPLNNDCDSPEQWGLHNLDMGKKNSYNSPWALYDPSKTHYVVPIDIISVVGGSAEGGANKTAPTDGFDHQDLRALMTRKASAASRNPTRAIPGEDLCPKQGLSIGAIAGIAVGGLVILNAVLVSAFYLIRRRRRRKMADRSDRPITQSYPHHHPPQSSNRSHQYSQSPPPFQSRPQTVPRHAGPPVELPSG</sequence>
<evidence type="ECO:0000256" key="3">
    <source>
        <dbReference type="SAM" id="MobiDB-lite"/>
    </source>
</evidence>
<organism evidence="6 7">
    <name type="scientific">Dactylonectria macrodidyma</name>
    <dbReference type="NCBI Taxonomy" id="307937"/>
    <lineage>
        <taxon>Eukaryota</taxon>
        <taxon>Fungi</taxon>
        <taxon>Dikarya</taxon>
        <taxon>Ascomycota</taxon>
        <taxon>Pezizomycotina</taxon>
        <taxon>Sordariomycetes</taxon>
        <taxon>Hypocreomycetidae</taxon>
        <taxon>Hypocreales</taxon>
        <taxon>Nectriaceae</taxon>
        <taxon>Dactylonectria</taxon>
    </lineage>
</organism>
<keyword evidence="4" id="KW-0812">Transmembrane</keyword>
<evidence type="ECO:0000256" key="2">
    <source>
        <dbReference type="ARBA" id="ARBA00023004"/>
    </source>
</evidence>
<dbReference type="PANTHER" id="PTHR47435">
    <property type="entry name" value="KELCH REPEAT PROTEIN (AFU_ORTHOLOGUE AFUA_5G12780)"/>
    <property type="match status" value="1"/>
</dbReference>
<dbReference type="InterPro" id="IPR015915">
    <property type="entry name" value="Kelch-typ_b-propeller"/>
</dbReference>
<evidence type="ECO:0000256" key="1">
    <source>
        <dbReference type="ARBA" id="ARBA00022737"/>
    </source>
</evidence>
<reference evidence="6" key="1">
    <citation type="journal article" date="2021" name="Nat. Commun.">
        <title>Genetic determinants of endophytism in the Arabidopsis root mycobiome.</title>
        <authorList>
            <person name="Mesny F."/>
            <person name="Miyauchi S."/>
            <person name="Thiergart T."/>
            <person name="Pickel B."/>
            <person name="Atanasova L."/>
            <person name="Karlsson M."/>
            <person name="Huettel B."/>
            <person name="Barry K.W."/>
            <person name="Haridas S."/>
            <person name="Chen C."/>
            <person name="Bauer D."/>
            <person name="Andreopoulos W."/>
            <person name="Pangilinan J."/>
            <person name="LaButti K."/>
            <person name="Riley R."/>
            <person name="Lipzen A."/>
            <person name="Clum A."/>
            <person name="Drula E."/>
            <person name="Henrissat B."/>
            <person name="Kohler A."/>
            <person name="Grigoriev I.V."/>
            <person name="Martin F.M."/>
            <person name="Hacquard S."/>
        </authorList>
    </citation>
    <scope>NUCLEOTIDE SEQUENCE</scope>
    <source>
        <strain evidence="6">MPI-CAGE-AT-0147</strain>
    </source>
</reference>
<name>A0A9P9DRN9_9HYPO</name>
<feature type="region of interest" description="Disordered" evidence="3">
    <location>
        <begin position="498"/>
        <end position="555"/>
    </location>
</feature>
<keyword evidence="4" id="KW-0472">Membrane</keyword>
<dbReference type="OrthoDB" id="540004at2759"/>
<dbReference type="EMBL" id="JAGMUV010000021">
    <property type="protein sequence ID" value="KAH7124614.1"/>
    <property type="molecule type" value="Genomic_DNA"/>
</dbReference>
<keyword evidence="4" id="KW-1133">Transmembrane helix</keyword>
<evidence type="ECO:0000256" key="4">
    <source>
        <dbReference type="SAM" id="Phobius"/>
    </source>
</evidence>
<dbReference type="PANTHER" id="PTHR47435:SF4">
    <property type="entry name" value="KELCH REPEAT PROTEIN (AFU_ORTHOLOGUE AFUA_5G12780)"/>
    <property type="match status" value="1"/>
</dbReference>
<evidence type="ECO:0000313" key="6">
    <source>
        <dbReference type="EMBL" id="KAH7124614.1"/>
    </source>
</evidence>
<proteinExistence type="predicted"/>
<dbReference type="Gene3D" id="2.120.10.80">
    <property type="entry name" value="Kelch-type beta propeller"/>
    <property type="match status" value="2"/>
</dbReference>
<dbReference type="GO" id="GO:0019760">
    <property type="term" value="P:glucosinolate metabolic process"/>
    <property type="evidence" value="ECO:0007669"/>
    <property type="project" value="UniProtKB-ARBA"/>
</dbReference>
<comment type="caution">
    <text evidence="6">The sequence shown here is derived from an EMBL/GenBank/DDBJ whole genome shotgun (WGS) entry which is preliminary data.</text>
</comment>
<accession>A0A9P9DRN9</accession>
<evidence type="ECO:0000313" key="7">
    <source>
        <dbReference type="Proteomes" id="UP000738349"/>
    </source>
</evidence>
<evidence type="ECO:0008006" key="8">
    <source>
        <dbReference type="Google" id="ProtNLM"/>
    </source>
</evidence>
<keyword evidence="5" id="KW-0732">Signal</keyword>
<keyword evidence="7" id="KW-1185">Reference proteome</keyword>
<feature type="chain" id="PRO_5040131553" description="Cell wall anchored protein" evidence="5">
    <location>
        <begin position="31"/>
        <end position="555"/>
    </location>
</feature>